<comment type="similarity">
    <text evidence="1">Belongs to the choline/ethanolamine kinase family.</text>
</comment>
<dbReference type="Proteomes" id="UP000002630">
    <property type="component" value="Unassembled WGS sequence"/>
</dbReference>
<dbReference type="EMBL" id="FN649760">
    <property type="protein sequence ID" value="CBN79735.1"/>
    <property type="molecule type" value="Genomic_DNA"/>
</dbReference>
<keyword evidence="3" id="KW-1185">Reference proteome</keyword>
<dbReference type="STRING" id="2880.D8LN91"/>
<accession>D8LN91</accession>
<dbReference type="GO" id="GO:0004103">
    <property type="term" value="F:choline kinase activity"/>
    <property type="evidence" value="ECO:0007669"/>
    <property type="project" value="TreeGrafter"/>
</dbReference>
<dbReference type="Pfam" id="PF01633">
    <property type="entry name" value="Choline_kinase"/>
    <property type="match status" value="1"/>
</dbReference>
<dbReference type="FunCoup" id="D8LN91">
    <property type="interactions" value="16"/>
</dbReference>
<dbReference type="GO" id="GO:0005737">
    <property type="term" value="C:cytoplasm"/>
    <property type="evidence" value="ECO:0007669"/>
    <property type="project" value="TreeGrafter"/>
</dbReference>
<dbReference type="Gene3D" id="3.90.1200.10">
    <property type="match status" value="1"/>
</dbReference>
<dbReference type="OrthoDB" id="10267235at2759"/>
<keyword evidence="2" id="KW-0418">Kinase</keyword>
<proteinExistence type="inferred from homology"/>
<dbReference type="GO" id="GO:0004305">
    <property type="term" value="F:ethanolamine kinase activity"/>
    <property type="evidence" value="ECO:0007669"/>
    <property type="project" value="TreeGrafter"/>
</dbReference>
<dbReference type="GO" id="GO:0006646">
    <property type="term" value="P:phosphatidylethanolamine biosynthetic process"/>
    <property type="evidence" value="ECO:0007669"/>
    <property type="project" value="TreeGrafter"/>
</dbReference>
<dbReference type="AlphaFoldDB" id="D8LN91"/>
<gene>
    <name evidence="2" type="ORF">Esi_0430_0007</name>
</gene>
<protein>
    <submittedName>
        <fullName evidence="2">Choline/ethanolamine kinase</fullName>
    </submittedName>
</protein>
<evidence type="ECO:0000256" key="1">
    <source>
        <dbReference type="ARBA" id="ARBA00038211"/>
    </source>
</evidence>
<dbReference type="PANTHER" id="PTHR22603:SF93">
    <property type="entry name" value="RE24176P"/>
    <property type="match status" value="1"/>
</dbReference>
<organism evidence="2 3">
    <name type="scientific">Ectocarpus siliculosus</name>
    <name type="common">Brown alga</name>
    <name type="synonym">Conferva siliculosa</name>
    <dbReference type="NCBI Taxonomy" id="2880"/>
    <lineage>
        <taxon>Eukaryota</taxon>
        <taxon>Sar</taxon>
        <taxon>Stramenopiles</taxon>
        <taxon>Ochrophyta</taxon>
        <taxon>PX clade</taxon>
        <taxon>Phaeophyceae</taxon>
        <taxon>Ectocarpales</taxon>
        <taxon>Ectocarpaceae</taxon>
        <taxon>Ectocarpus</taxon>
    </lineage>
</organism>
<evidence type="ECO:0000313" key="3">
    <source>
        <dbReference type="Proteomes" id="UP000002630"/>
    </source>
</evidence>
<dbReference type="PANTHER" id="PTHR22603">
    <property type="entry name" value="CHOLINE/ETHANOALAMINE KINASE"/>
    <property type="match status" value="1"/>
</dbReference>
<dbReference type="SUPFAM" id="SSF56112">
    <property type="entry name" value="Protein kinase-like (PK-like)"/>
    <property type="match status" value="1"/>
</dbReference>
<reference evidence="2 3" key="1">
    <citation type="journal article" date="2010" name="Nature">
        <title>The Ectocarpus genome and the independent evolution of multicellularity in brown algae.</title>
        <authorList>
            <person name="Cock J.M."/>
            <person name="Sterck L."/>
            <person name="Rouze P."/>
            <person name="Scornet D."/>
            <person name="Allen A.E."/>
            <person name="Amoutzias G."/>
            <person name="Anthouard V."/>
            <person name="Artiguenave F."/>
            <person name="Aury J.M."/>
            <person name="Badger J.H."/>
            <person name="Beszteri B."/>
            <person name="Billiau K."/>
            <person name="Bonnet E."/>
            <person name="Bothwell J.H."/>
            <person name="Bowler C."/>
            <person name="Boyen C."/>
            <person name="Brownlee C."/>
            <person name="Carrano C.J."/>
            <person name="Charrier B."/>
            <person name="Cho G.Y."/>
            <person name="Coelho S.M."/>
            <person name="Collen J."/>
            <person name="Corre E."/>
            <person name="Da Silva C."/>
            <person name="Delage L."/>
            <person name="Delaroque N."/>
            <person name="Dittami S.M."/>
            <person name="Doulbeau S."/>
            <person name="Elias M."/>
            <person name="Farnham G."/>
            <person name="Gachon C.M."/>
            <person name="Gschloessl B."/>
            <person name="Heesch S."/>
            <person name="Jabbari K."/>
            <person name="Jubin C."/>
            <person name="Kawai H."/>
            <person name="Kimura K."/>
            <person name="Kloareg B."/>
            <person name="Kupper F.C."/>
            <person name="Lang D."/>
            <person name="Le Bail A."/>
            <person name="Leblanc C."/>
            <person name="Lerouge P."/>
            <person name="Lohr M."/>
            <person name="Lopez P.J."/>
            <person name="Martens C."/>
            <person name="Maumus F."/>
            <person name="Michel G."/>
            <person name="Miranda-Saavedra D."/>
            <person name="Morales J."/>
            <person name="Moreau H."/>
            <person name="Motomura T."/>
            <person name="Nagasato C."/>
            <person name="Napoli C.A."/>
            <person name="Nelson D.R."/>
            <person name="Nyvall-Collen P."/>
            <person name="Peters A.F."/>
            <person name="Pommier C."/>
            <person name="Potin P."/>
            <person name="Poulain J."/>
            <person name="Quesneville H."/>
            <person name="Read B."/>
            <person name="Rensing S.A."/>
            <person name="Ritter A."/>
            <person name="Rousvoal S."/>
            <person name="Samanta M."/>
            <person name="Samson G."/>
            <person name="Schroeder D.C."/>
            <person name="Segurens B."/>
            <person name="Strittmatter M."/>
            <person name="Tonon T."/>
            <person name="Tregear J.W."/>
            <person name="Valentin K."/>
            <person name="von Dassow P."/>
            <person name="Yamagishi T."/>
            <person name="Van de Peer Y."/>
            <person name="Wincker P."/>
        </authorList>
    </citation>
    <scope>NUCLEOTIDE SEQUENCE [LARGE SCALE GENOMIC DNA]</scope>
    <source>
        <strain evidence="3">Ec32 / CCAP1310/4</strain>
    </source>
</reference>
<dbReference type="CDD" id="cd05157">
    <property type="entry name" value="ETNK_euk"/>
    <property type="match status" value="1"/>
</dbReference>
<name>D8LN91_ECTSI</name>
<dbReference type="InterPro" id="IPR011009">
    <property type="entry name" value="Kinase-like_dom_sf"/>
</dbReference>
<dbReference type="eggNOG" id="KOG2686">
    <property type="taxonomic scope" value="Eukaryota"/>
</dbReference>
<keyword evidence="2" id="KW-0808">Transferase</keyword>
<dbReference type="Gene3D" id="3.30.200.20">
    <property type="entry name" value="Phosphorylase Kinase, domain 1"/>
    <property type="match status" value="1"/>
</dbReference>
<sequence>MATAAAAREAMPLVRLDLGSLPEAGASLSEHVKLAALRALRATTPGWRDSENDHERREEMASGFSMRALTGGMTNTVFRCSKPGGENQTVLLRSYGKGTEMFFSREAELRAFKLLAERGFGPDLLATLGDGRVEQFLEGRSLGAMDMRKPAISTLIARRMSELHALDIDVGSRTPVIFGALESFHAKALQLCGDVHGGVDVVELGGLATLLRERLESRVPSKVVFCHNDLQSGNILYNDKSSASAKIPPKLSGPTESPRPVVSLIDYEYAGYNPRGFDVGNHFCEWMADYSTAEPHVLDLERYPSPQERRAFSRAYLGAMNGVPHEEVNADEVENLVKEADAYSLASHLLWAMWALLQSKARESSKGCFSVAFGRDACNVLSSSHEKPRP</sequence>
<dbReference type="InParanoid" id="D8LN91"/>
<evidence type="ECO:0000313" key="2">
    <source>
        <dbReference type="EMBL" id="CBN79735.1"/>
    </source>
</evidence>